<evidence type="ECO:0000313" key="3">
    <source>
        <dbReference type="Proteomes" id="UP000439113"/>
    </source>
</evidence>
<name>A0A6N8DMN6_RHOAC</name>
<proteinExistence type="predicted"/>
<evidence type="ECO:0000313" key="2">
    <source>
        <dbReference type="EMBL" id="MTV31790.1"/>
    </source>
</evidence>
<comment type="caution">
    <text evidence="2">The sequence shown here is derived from an EMBL/GenBank/DDBJ whole genome shotgun (WGS) entry which is preliminary data.</text>
</comment>
<evidence type="ECO:0000256" key="1">
    <source>
        <dbReference type="SAM" id="MobiDB-lite"/>
    </source>
</evidence>
<organism evidence="2 3">
    <name type="scientific">Rhodoblastus acidophilus</name>
    <name type="common">Rhodopseudomonas acidophila</name>
    <dbReference type="NCBI Taxonomy" id="1074"/>
    <lineage>
        <taxon>Bacteria</taxon>
        <taxon>Pseudomonadati</taxon>
        <taxon>Pseudomonadota</taxon>
        <taxon>Alphaproteobacteria</taxon>
        <taxon>Hyphomicrobiales</taxon>
        <taxon>Rhodoblastaceae</taxon>
        <taxon>Rhodoblastus</taxon>
    </lineage>
</organism>
<reference evidence="2 3" key="1">
    <citation type="submission" date="2019-11" db="EMBL/GenBank/DDBJ databases">
        <title>Whole-genome sequence of a Rhodoblastus acidophilus DSM 142.</title>
        <authorList>
            <person name="Kyndt J.A."/>
            <person name="Meyer T.E."/>
        </authorList>
    </citation>
    <scope>NUCLEOTIDE SEQUENCE [LARGE SCALE GENOMIC DNA]</scope>
    <source>
        <strain evidence="2 3">DSM 142</strain>
    </source>
</reference>
<feature type="compositionally biased region" description="Low complexity" evidence="1">
    <location>
        <begin position="184"/>
        <end position="195"/>
    </location>
</feature>
<dbReference type="EMBL" id="WNKS01000010">
    <property type="protein sequence ID" value="MTV31790.1"/>
    <property type="molecule type" value="Genomic_DNA"/>
</dbReference>
<protein>
    <submittedName>
        <fullName evidence="2">Uncharacterized protein</fullName>
    </submittedName>
</protein>
<gene>
    <name evidence="2" type="ORF">GJ654_12415</name>
</gene>
<dbReference type="SUPFAM" id="SSF53822">
    <property type="entry name" value="Periplasmic binding protein-like I"/>
    <property type="match status" value="1"/>
</dbReference>
<dbReference type="AlphaFoldDB" id="A0A6N8DMN6"/>
<dbReference type="InterPro" id="IPR028082">
    <property type="entry name" value="Peripla_BP_I"/>
</dbReference>
<sequence length="216" mass="23263">MTRSLNDEHSKCLDAAAMSCVPDILPSGGSSMLDRLFCEIKKAHREGRREISLTCAVQLARAWIDRIYKQLGWKRIAQIFQAVGYDHATEKNVRQAFDAEDSQLVQEVANSDEGGRFLKAVQALIEGAQVPWESAAGSEATVSVLATAPARAPGPRESSEAALAADLAVSKAPADAEPILFDLASPPSTPARAPAFHNEENARPSEPIPVTYGRLK</sequence>
<dbReference type="Proteomes" id="UP000439113">
    <property type="component" value="Unassembled WGS sequence"/>
</dbReference>
<feature type="region of interest" description="Disordered" evidence="1">
    <location>
        <begin position="180"/>
        <end position="216"/>
    </location>
</feature>
<accession>A0A6N8DMN6</accession>
<dbReference type="RefSeq" id="WP_155446465.1">
    <property type="nucleotide sequence ID" value="NZ_JAOQNR010000012.1"/>
</dbReference>